<evidence type="ECO:0000313" key="3">
    <source>
        <dbReference type="Proteomes" id="UP000189670"/>
    </source>
</evidence>
<dbReference type="NCBIfam" id="NF003549">
    <property type="entry name" value="PRK05205.1-5"/>
    <property type="match status" value="1"/>
</dbReference>
<dbReference type="AlphaFoldDB" id="A0A1V1P0C1"/>
<feature type="domain" description="Phosphoribosyltransferase" evidence="1">
    <location>
        <begin position="29"/>
        <end position="94"/>
    </location>
</feature>
<dbReference type="Proteomes" id="UP000189670">
    <property type="component" value="Unassembled WGS sequence"/>
</dbReference>
<dbReference type="EMBL" id="ATBP01001022">
    <property type="protein sequence ID" value="ETR68234.1"/>
    <property type="molecule type" value="Genomic_DNA"/>
</dbReference>
<comment type="caution">
    <text evidence="2">The sequence shown here is derived from an EMBL/GenBank/DDBJ whole genome shotgun (WGS) entry which is preliminary data.</text>
</comment>
<feature type="non-terminal residue" evidence="2">
    <location>
        <position position="1"/>
    </location>
</feature>
<dbReference type="InterPro" id="IPR050137">
    <property type="entry name" value="PyrR_bifunctional"/>
</dbReference>
<accession>A0A1V1P0C1</accession>
<dbReference type="InterPro" id="IPR029057">
    <property type="entry name" value="PRTase-like"/>
</dbReference>
<dbReference type="Gene3D" id="3.40.50.2020">
    <property type="match status" value="1"/>
</dbReference>
<evidence type="ECO:0000259" key="1">
    <source>
        <dbReference type="Pfam" id="PF00156"/>
    </source>
</evidence>
<dbReference type="SUPFAM" id="SSF53271">
    <property type="entry name" value="PRTase-like"/>
    <property type="match status" value="1"/>
</dbReference>
<organism evidence="2 3">
    <name type="scientific">Candidatus Magnetoglobus multicellularis str. Araruama</name>
    <dbReference type="NCBI Taxonomy" id="890399"/>
    <lineage>
        <taxon>Bacteria</taxon>
        <taxon>Pseudomonadati</taxon>
        <taxon>Thermodesulfobacteriota</taxon>
        <taxon>Desulfobacteria</taxon>
        <taxon>Desulfobacterales</taxon>
        <taxon>Desulfobacteraceae</taxon>
        <taxon>Candidatus Magnetoglobus</taxon>
    </lineage>
</organism>
<dbReference type="Pfam" id="PF00156">
    <property type="entry name" value="Pribosyltran"/>
    <property type="match status" value="1"/>
</dbReference>
<reference evidence="3" key="1">
    <citation type="submission" date="2012-11" db="EMBL/GenBank/DDBJ databases">
        <authorList>
            <person name="Lucero-Rivera Y.E."/>
            <person name="Tovar-Ramirez D."/>
        </authorList>
    </citation>
    <scope>NUCLEOTIDE SEQUENCE [LARGE SCALE GENOMIC DNA]</scope>
    <source>
        <strain evidence="3">Araruama</strain>
    </source>
</reference>
<dbReference type="InterPro" id="IPR000836">
    <property type="entry name" value="PRTase_dom"/>
</dbReference>
<gene>
    <name evidence="2" type="ORF">OMM_10725</name>
</gene>
<dbReference type="PANTHER" id="PTHR11608">
    <property type="entry name" value="BIFUNCTIONAL PROTEIN PYRR"/>
    <property type="match status" value="1"/>
</dbReference>
<name>A0A1V1P0C1_9BACT</name>
<sequence>FEEVIIPVGKLDISLHRDDLLLRPKQIEIKTSEIPVEIDNKTIIIVDDVLFTGRTIRAALDALGAWGRPQKIELAVLVDRGNRELPIQANFVGTTISTQPREKVSIDLSQENTVLITT</sequence>
<proteinExistence type="predicted"/>
<protein>
    <submittedName>
        <fullName evidence="2">Pyrimidine operon attenuation protein</fullName>
    </submittedName>
</protein>
<evidence type="ECO:0000313" key="2">
    <source>
        <dbReference type="EMBL" id="ETR68234.1"/>
    </source>
</evidence>
<dbReference type="PANTHER" id="PTHR11608:SF0">
    <property type="entry name" value="BIFUNCTIONAL PROTEIN PYRR"/>
    <property type="match status" value="1"/>
</dbReference>
<dbReference type="CDD" id="cd06223">
    <property type="entry name" value="PRTases_typeI"/>
    <property type="match status" value="1"/>
</dbReference>